<keyword evidence="1 4" id="KW-0808">Transferase</keyword>
<dbReference type="SUPFAM" id="SSF55021">
    <property type="entry name" value="ACT-like"/>
    <property type="match status" value="1"/>
</dbReference>
<organism evidence="4">
    <name type="scientific">Thermodesulforhabdus norvegica</name>
    <dbReference type="NCBI Taxonomy" id="39841"/>
    <lineage>
        <taxon>Bacteria</taxon>
        <taxon>Pseudomonadati</taxon>
        <taxon>Thermodesulfobacteriota</taxon>
        <taxon>Syntrophobacteria</taxon>
        <taxon>Syntrophobacterales</taxon>
        <taxon>Thermodesulforhabdaceae</taxon>
        <taxon>Thermodesulforhabdus</taxon>
    </lineage>
</organism>
<dbReference type="InterPro" id="IPR002912">
    <property type="entry name" value="ACT_dom"/>
</dbReference>
<dbReference type="EC" id="2.5.1.54" evidence="4"/>
<dbReference type="CDD" id="cd04905">
    <property type="entry name" value="ACT_CM-PDT"/>
    <property type="match status" value="1"/>
</dbReference>
<dbReference type="GO" id="GO:0004664">
    <property type="term" value="F:prephenate dehydratase activity"/>
    <property type="evidence" value="ECO:0007669"/>
    <property type="project" value="InterPro"/>
</dbReference>
<dbReference type="Pfam" id="PF01842">
    <property type="entry name" value="ACT"/>
    <property type="match status" value="1"/>
</dbReference>
<dbReference type="InterPro" id="IPR052899">
    <property type="entry name" value="Class-I_DAHP_synthase"/>
</dbReference>
<dbReference type="InterPro" id="IPR045865">
    <property type="entry name" value="ACT-like_dom_sf"/>
</dbReference>
<proteinExistence type="predicted"/>
<dbReference type="Pfam" id="PF00793">
    <property type="entry name" value="DAHP_synth_1"/>
    <property type="match status" value="1"/>
</dbReference>
<accession>A0A7C0WS39</accession>
<dbReference type="Gene3D" id="3.30.70.260">
    <property type="match status" value="1"/>
</dbReference>
<protein>
    <submittedName>
        <fullName evidence="4">3-deoxy-7-phosphoheptulonate synthase</fullName>
        <ecNumber evidence="4">2.5.1.54</ecNumber>
    </submittedName>
</protein>
<sequence>TEITSPAQADLMMKYVDVVQVGARNMQNFELLRCVGRLGKPVLLKRGLAATIEEWLMAAEYILSEGNDKVILCERGIRTFERYTRNTLDLTAVPVIKKLTHLPVIVDPSHATGIRDKVLPMARAAVAAGADGIMVEVHTEPERALSDGPQSLYPEQFEQLMRDLHVIAPVVGKQVDFDYLPKAKYFAASTPSDATLVVYAGVPGSFSYKAALQYFGESAPMENVATFRQVFESVATGKARWGIIPLENSLTGSIHTNYDLLMEYNLFIAGELTLRVVHSLIGYEGTNIEDIKIVYSHPQVFEQCAEFLSQHPEWDLVACKDTATAVTRVQERGDRSRAAIASAEAARLFGMTTIKEGIETHPQNFTRFVVITKEPLQNGPKDKSSIIFSVSDRPGALYEVLKVLAENQINMVKLESRPIHGKPWEYMFYADLEVDLDREDMKHIMKEISERTEFFRYIGSYRQGSRVVS</sequence>
<evidence type="ECO:0000313" key="4">
    <source>
        <dbReference type="EMBL" id="HDL90009.1"/>
    </source>
</evidence>
<dbReference type="CDD" id="cd13631">
    <property type="entry name" value="PBP2_Ct-PDT_like"/>
    <property type="match status" value="1"/>
</dbReference>
<dbReference type="Pfam" id="PF00800">
    <property type="entry name" value="PDT"/>
    <property type="match status" value="1"/>
</dbReference>
<feature type="non-terminal residue" evidence="4">
    <location>
        <position position="1"/>
    </location>
</feature>
<feature type="domain" description="ACT" evidence="3">
    <location>
        <begin position="385"/>
        <end position="462"/>
    </location>
</feature>
<dbReference type="Gene3D" id="3.20.20.70">
    <property type="entry name" value="Aldolase class I"/>
    <property type="match status" value="1"/>
</dbReference>
<evidence type="ECO:0000259" key="2">
    <source>
        <dbReference type="PROSITE" id="PS51171"/>
    </source>
</evidence>
<evidence type="ECO:0000256" key="1">
    <source>
        <dbReference type="ARBA" id="ARBA00022679"/>
    </source>
</evidence>
<dbReference type="GO" id="GO:0016832">
    <property type="term" value="F:aldehyde-lyase activity"/>
    <property type="evidence" value="ECO:0007669"/>
    <property type="project" value="InterPro"/>
</dbReference>
<dbReference type="NCBIfam" id="NF008865">
    <property type="entry name" value="PRK11898.1"/>
    <property type="match status" value="1"/>
</dbReference>
<dbReference type="PROSITE" id="PS51171">
    <property type="entry name" value="PREPHENATE_DEHYDR_3"/>
    <property type="match status" value="1"/>
</dbReference>
<dbReference type="NCBIfam" id="TIGR01361">
    <property type="entry name" value="DAHP_synth_Bsub"/>
    <property type="match status" value="1"/>
</dbReference>
<evidence type="ECO:0000259" key="3">
    <source>
        <dbReference type="PROSITE" id="PS51671"/>
    </source>
</evidence>
<dbReference type="Proteomes" id="UP000886355">
    <property type="component" value="Unassembled WGS sequence"/>
</dbReference>
<dbReference type="AlphaFoldDB" id="A0A7C0WS39"/>
<dbReference type="SUPFAM" id="SSF51569">
    <property type="entry name" value="Aldolase"/>
    <property type="match status" value="1"/>
</dbReference>
<comment type="caution">
    <text evidence="4">The sequence shown here is derived from an EMBL/GenBank/DDBJ whole genome shotgun (WGS) entry which is preliminary data.</text>
</comment>
<gene>
    <name evidence="4" type="primary">aroF</name>
    <name evidence="4" type="ORF">ENG14_03805</name>
</gene>
<feature type="domain" description="Prephenate dehydratase" evidence="2">
    <location>
        <begin position="196"/>
        <end position="373"/>
    </location>
</feature>
<dbReference type="InterPro" id="IPR006268">
    <property type="entry name" value="DAHP_syn_2"/>
</dbReference>
<dbReference type="SUPFAM" id="SSF53850">
    <property type="entry name" value="Periplasmic binding protein-like II"/>
    <property type="match status" value="1"/>
</dbReference>
<dbReference type="PANTHER" id="PTHR43018:SF1">
    <property type="entry name" value="PROTEIN AROA(G)"/>
    <property type="match status" value="1"/>
</dbReference>
<dbReference type="InterPro" id="IPR013785">
    <property type="entry name" value="Aldolase_TIM"/>
</dbReference>
<reference evidence="4" key="1">
    <citation type="journal article" date="2020" name="mSystems">
        <title>Genome- and Community-Level Interaction Insights into Carbon Utilization and Element Cycling Functions of Hydrothermarchaeota in Hydrothermal Sediment.</title>
        <authorList>
            <person name="Zhou Z."/>
            <person name="Liu Y."/>
            <person name="Xu W."/>
            <person name="Pan J."/>
            <person name="Luo Z.H."/>
            <person name="Li M."/>
        </authorList>
    </citation>
    <scope>NUCLEOTIDE SEQUENCE [LARGE SCALE GENOMIC DNA]</scope>
    <source>
        <strain evidence="4">HyVt-19</strain>
    </source>
</reference>
<dbReference type="UniPathway" id="UPA00121">
    <property type="reaction ID" value="UER00345"/>
</dbReference>
<dbReference type="Gene3D" id="3.40.190.10">
    <property type="entry name" value="Periplasmic binding protein-like II"/>
    <property type="match status" value="2"/>
</dbReference>
<dbReference type="InterPro" id="IPR006218">
    <property type="entry name" value="DAHP1/KDSA"/>
</dbReference>
<dbReference type="GO" id="GO:0009094">
    <property type="term" value="P:L-phenylalanine biosynthetic process"/>
    <property type="evidence" value="ECO:0007669"/>
    <property type="project" value="UniProtKB-UniPathway"/>
</dbReference>
<dbReference type="PROSITE" id="PS51671">
    <property type="entry name" value="ACT"/>
    <property type="match status" value="1"/>
</dbReference>
<dbReference type="EMBL" id="DQZW01000180">
    <property type="protein sequence ID" value="HDL90009.1"/>
    <property type="molecule type" value="Genomic_DNA"/>
</dbReference>
<dbReference type="PANTHER" id="PTHR43018">
    <property type="entry name" value="PHOSPHO-2-DEHYDRO-3-DEOXYHEPTONATE ALDOLASE"/>
    <property type="match status" value="1"/>
</dbReference>
<name>A0A7C0WS39_9BACT</name>
<dbReference type="InterPro" id="IPR001086">
    <property type="entry name" value="Preph_deHydtase"/>
</dbReference>
<dbReference type="GO" id="GO:0003849">
    <property type="term" value="F:3-deoxy-7-phosphoheptulonate synthase activity"/>
    <property type="evidence" value="ECO:0007669"/>
    <property type="project" value="UniProtKB-EC"/>
</dbReference>